<feature type="domain" description="Beta-lactamase-related" evidence="1">
    <location>
        <begin position="79"/>
        <end position="335"/>
    </location>
</feature>
<dbReference type="Gene3D" id="3.40.710.10">
    <property type="entry name" value="DD-peptidase/beta-lactamase superfamily"/>
    <property type="match status" value="1"/>
</dbReference>
<dbReference type="SUPFAM" id="SSF56601">
    <property type="entry name" value="beta-lactamase/transpeptidase-like"/>
    <property type="match status" value="1"/>
</dbReference>
<dbReference type="Proteomes" id="UP001524473">
    <property type="component" value="Unassembled WGS sequence"/>
</dbReference>
<proteinExistence type="predicted"/>
<dbReference type="Pfam" id="PF00144">
    <property type="entry name" value="Beta-lactamase"/>
    <property type="match status" value="1"/>
</dbReference>
<comment type="caution">
    <text evidence="2">The sequence shown here is derived from an EMBL/GenBank/DDBJ whole genome shotgun (WGS) entry which is preliminary data.</text>
</comment>
<name>A0ABT1RZS6_9FIRM</name>
<dbReference type="InterPro" id="IPR050789">
    <property type="entry name" value="Diverse_Enzym_Activities"/>
</dbReference>
<accession>A0ABT1RZS6</accession>
<keyword evidence="3" id="KW-1185">Reference proteome</keyword>
<sequence>MDFRMQRRTAGLFLDIFKQKQQVAKIKFKPQKARYRRSTVKREFRLSRSTPEREGISSDHLTQFLREAQVHPTINPHTILVLRNGKMISECSYAPYRSDVWHVTHSMCKGITALAIGMLADAGKLSLDEKLCDIFPGKLTPLGNPLAFRRFKTITIRHLLTMSSGVNFNEAGAVTTEDWIKEFFESGVRFDPGTEFAYNSMNTYMLSAVVKERAGMGLMQFLRPRLFVPLGIERVHWETCPRGIEKGGWGLYLCPEDMAKIGQLMLQKGIWENRRLISSQFIDEMTSKKIDTPPEMGEQGYGYQTWMGKRPGSYLFNGILGQNIIVMPDVSMVIVTTGGNDCLFKTSTIISLVEKYFASDSFSPPGAIPPDKKSLAELRNFEAAAYNLNGMFHEEKRGFFPSLGRSSALPQECVLLDGKTYEVTPCGARLLPLFTQLLQNNYTTCIDMLSFSIRENRFFLTVGEGTEKNRIELSFEGEPACSNITVNHEPYLVAASARFARDEDGNTVLKVLLPFLENSNGRKIKIFFFRDGSIELRLAEIPDFESLLGDTGFLDNKNVASWLTKLVAKNDGDIFEYTVRRAVEPRVRGKKREPAGKTG</sequence>
<dbReference type="RefSeq" id="WP_256191854.1">
    <property type="nucleotide sequence ID" value="NZ_JANFZG010000018.1"/>
</dbReference>
<evidence type="ECO:0000313" key="2">
    <source>
        <dbReference type="EMBL" id="MCQ4840182.1"/>
    </source>
</evidence>
<organism evidence="2 3">
    <name type="scientific">Neglectibacter timonensis</name>
    <dbReference type="NCBI Taxonomy" id="1776382"/>
    <lineage>
        <taxon>Bacteria</taxon>
        <taxon>Bacillati</taxon>
        <taxon>Bacillota</taxon>
        <taxon>Clostridia</taxon>
        <taxon>Eubacteriales</taxon>
        <taxon>Oscillospiraceae</taxon>
        <taxon>Neglectibacter</taxon>
    </lineage>
</organism>
<reference evidence="2 3" key="1">
    <citation type="submission" date="2022-06" db="EMBL/GenBank/DDBJ databases">
        <title>Isolation of gut microbiota from human fecal samples.</title>
        <authorList>
            <person name="Pamer E.G."/>
            <person name="Barat B."/>
            <person name="Waligurski E."/>
            <person name="Medina S."/>
            <person name="Paddock L."/>
            <person name="Mostad J."/>
        </authorList>
    </citation>
    <scope>NUCLEOTIDE SEQUENCE [LARGE SCALE GENOMIC DNA]</scope>
    <source>
        <strain evidence="2 3">DFI.9.73</strain>
    </source>
</reference>
<dbReference type="InterPro" id="IPR001466">
    <property type="entry name" value="Beta-lactam-related"/>
</dbReference>
<dbReference type="PANTHER" id="PTHR43283">
    <property type="entry name" value="BETA-LACTAMASE-RELATED"/>
    <property type="match status" value="1"/>
</dbReference>
<protein>
    <submittedName>
        <fullName evidence="2">Beta-lactamase family protein</fullName>
    </submittedName>
</protein>
<gene>
    <name evidence="2" type="ORF">NE695_09675</name>
</gene>
<evidence type="ECO:0000313" key="3">
    <source>
        <dbReference type="Proteomes" id="UP001524473"/>
    </source>
</evidence>
<dbReference type="PANTHER" id="PTHR43283:SF7">
    <property type="entry name" value="BETA-LACTAMASE-RELATED DOMAIN-CONTAINING PROTEIN"/>
    <property type="match status" value="1"/>
</dbReference>
<dbReference type="EMBL" id="JANFZH010000020">
    <property type="protein sequence ID" value="MCQ4840182.1"/>
    <property type="molecule type" value="Genomic_DNA"/>
</dbReference>
<evidence type="ECO:0000259" key="1">
    <source>
        <dbReference type="Pfam" id="PF00144"/>
    </source>
</evidence>
<dbReference type="InterPro" id="IPR012338">
    <property type="entry name" value="Beta-lactam/transpept-like"/>
</dbReference>